<accession>A0A2N9LYU6</accession>
<dbReference type="EMBL" id="OKRB01000125">
    <property type="protein sequence ID" value="SPE28379.1"/>
    <property type="molecule type" value="Genomic_DNA"/>
</dbReference>
<feature type="transmembrane region" description="Helical" evidence="5">
    <location>
        <begin position="7"/>
        <end position="28"/>
    </location>
</feature>
<dbReference type="Proteomes" id="UP000239735">
    <property type="component" value="Unassembled WGS sequence"/>
</dbReference>
<dbReference type="Pfam" id="PF25954">
    <property type="entry name" value="Beta-barrel_RND_2"/>
    <property type="match status" value="1"/>
</dbReference>
<evidence type="ECO:0000313" key="10">
    <source>
        <dbReference type="EMBL" id="SPE28379.1"/>
    </source>
</evidence>
<dbReference type="InterPro" id="IPR006143">
    <property type="entry name" value="RND_pump_MFP"/>
</dbReference>
<dbReference type="InterPro" id="IPR058792">
    <property type="entry name" value="Beta-barrel_RND_2"/>
</dbReference>
<name>A0A2N9LYU6_9BACT</name>
<organism evidence="10 11">
    <name type="scientific">Candidatus Sulfuritelmatomonas gaucii</name>
    <dbReference type="NCBI Taxonomy" id="2043161"/>
    <lineage>
        <taxon>Bacteria</taxon>
        <taxon>Pseudomonadati</taxon>
        <taxon>Acidobacteriota</taxon>
        <taxon>Terriglobia</taxon>
        <taxon>Terriglobales</taxon>
        <taxon>Acidobacteriaceae</taxon>
        <taxon>Candidatus Sulfuritelmatomonas</taxon>
    </lineage>
</organism>
<keyword evidence="5" id="KW-0472">Membrane</keyword>
<evidence type="ECO:0000256" key="2">
    <source>
        <dbReference type="ARBA" id="ARBA00009477"/>
    </source>
</evidence>
<dbReference type="FunFam" id="2.40.30.170:FF:000010">
    <property type="entry name" value="Efflux RND transporter periplasmic adaptor subunit"/>
    <property type="match status" value="1"/>
</dbReference>
<evidence type="ECO:0000256" key="3">
    <source>
        <dbReference type="ARBA" id="ARBA00022448"/>
    </source>
</evidence>
<feature type="region of interest" description="Disordered" evidence="4">
    <location>
        <begin position="35"/>
        <end position="59"/>
    </location>
</feature>
<evidence type="ECO:0000259" key="9">
    <source>
        <dbReference type="Pfam" id="PF25967"/>
    </source>
</evidence>
<feature type="domain" description="Multidrug resistance protein MdtA-like alpha-helical hairpin" evidence="6">
    <location>
        <begin position="130"/>
        <end position="189"/>
    </location>
</feature>
<dbReference type="Pfam" id="PF25917">
    <property type="entry name" value="BSH_RND"/>
    <property type="match status" value="1"/>
</dbReference>
<feature type="compositionally biased region" description="Polar residues" evidence="4">
    <location>
        <begin position="41"/>
        <end position="59"/>
    </location>
</feature>
<keyword evidence="5" id="KW-0812">Transmembrane</keyword>
<dbReference type="InterPro" id="IPR058624">
    <property type="entry name" value="MdtA-like_HH"/>
</dbReference>
<protein>
    <submittedName>
        <fullName evidence="10">RND family efflux transporter, MFP subunit</fullName>
    </submittedName>
</protein>
<gene>
    <name evidence="10" type="ORF">SBA5_650017</name>
</gene>
<dbReference type="SUPFAM" id="SSF111369">
    <property type="entry name" value="HlyD-like secretion proteins"/>
    <property type="match status" value="1"/>
</dbReference>
<dbReference type="GO" id="GO:0022857">
    <property type="term" value="F:transmembrane transporter activity"/>
    <property type="evidence" value="ECO:0007669"/>
    <property type="project" value="InterPro"/>
</dbReference>
<dbReference type="Pfam" id="PF25967">
    <property type="entry name" value="RND-MFP_C"/>
    <property type="match status" value="1"/>
</dbReference>
<dbReference type="NCBIfam" id="TIGR01730">
    <property type="entry name" value="RND_mfp"/>
    <property type="match status" value="1"/>
</dbReference>
<dbReference type="Pfam" id="PF25876">
    <property type="entry name" value="HH_MFP_RND"/>
    <property type="match status" value="1"/>
</dbReference>
<keyword evidence="5" id="KW-1133">Transmembrane helix</keyword>
<feature type="domain" description="CusB-like beta-barrel" evidence="8">
    <location>
        <begin position="251"/>
        <end position="322"/>
    </location>
</feature>
<dbReference type="InterPro" id="IPR058627">
    <property type="entry name" value="MdtA-like_C"/>
</dbReference>
<evidence type="ECO:0000259" key="7">
    <source>
        <dbReference type="Pfam" id="PF25917"/>
    </source>
</evidence>
<feature type="domain" description="Multidrug resistance protein MdtA-like barrel-sandwich hybrid" evidence="7">
    <location>
        <begin position="95"/>
        <end position="239"/>
    </location>
</feature>
<comment type="subcellular location">
    <subcellularLocation>
        <location evidence="1">Cell envelope</location>
    </subcellularLocation>
</comment>
<dbReference type="PROSITE" id="PS51257">
    <property type="entry name" value="PROKAR_LIPOPROTEIN"/>
    <property type="match status" value="1"/>
</dbReference>
<dbReference type="Gene3D" id="2.40.30.170">
    <property type="match status" value="1"/>
</dbReference>
<evidence type="ECO:0000256" key="1">
    <source>
        <dbReference type="ARBA" id="ARBA00004196"/>
    </source>
</evidence>
<comment type="similarity">
    <text evidence="2">Belongs to the membrane fusion protein (MFP) (TC 8.A.1) family.</text>
</comment>
<reference evidence="11" key="1">
    <citation type="submission" date="2018-02" db="EMBL/GenBank/DDBJ databases">
        <authorList>
            <person name="Hausmann B."/>
        </authorList>
    </citation>
    <scope>NUCLEOTIDE SEQUENCE [LARGE SCALE GENOMIC DNA]</scope>
    <source>
        <strain evidence="11">Peat soil MAG SbA5</strain>
    </source>
</reference>
<dbReference type="OrthoDB" id="9765657at2"/>
<evidence type="ECO:0000256" key="5">
    <source>
        <dbReference type="SAM" id="Phobius"/>
    </source>
</evidence>
<evidence type="ECO:0000313" key="11">
    <source>
        <dbReference type="Proteomes" id="UP000239735"/>
    </source>
</evidence>
<evidence type="ECO:0000259" key="6">
    <source>
        <dbReference type="Pfam" id="PF25876"/>
    </source>
</evidence>
<dbReference type="InterPro" id="IPR058625">
    <property type="entry name" value="MdtA-like_BSH"/>
</dbReference>
<dbReference type="GO" id="GO:0016020">
    <property type="term" value="C:membrane"/>
    <property type="evidence" value="ECO:0007669"/>
    <property type="project" value="InterPro"/>
</dbReference>
<dbReference type="InterPro" id="IPR051909">
    <property type="entry name" value="MFP_Cation_Efflux"/>
</dbReference>
<dbReference type="Gene3D" id="2.40.50.100">
    <property type="match status" value="1"/>
</dbReference>
<evidence type="ECO:0000256" key="4">
    <source>
        <dbReference type="SAM" id="MobiDB-lite"/>
    </source>
</evidence>
<proteinExistence type="inferred from homology"/>
<dbReference type="Gene3D" id="1.10.287.470">
    <property type="entry name" value="Helix hairpin bin"/>
    <property type="match status" value="1"/>
</dbReference>
<dbReference type="PANTHER" id="PTHR30097:SF16">
    <property type="entry name" value="CATION EFFLUX SYSTEM (CZCB-LIKE)"/>
    <property type="match status" value="1"/>
</dbReference>
<keyword evidence="3" id="KW-0813">Transport</keyword>
<sequence>MKHQSVLSSKVVGVAVAVVAVACVIAFLKSESSRAVDPRGSQGTSSNSTASQPATSVDLSPSQLNSIKIAPVGTYVFPVEKEAVGSISLADDLSVQVFPSYQGKIINALVELGDNVRKGQPLYTIESPDLIQAESTLISAAATLELTTKELTRAGDLKGTNGVSERELEQAISDQQTAEGALKAARDAVHVFGKSEAEIDKIITSRRTDPALMVLSPIAGQVTSFNAPQGLFVQPGNAPAPYTVANVTVKWMLADVSESDVSLFHPGEPVEVNVPAYPTRVFKGRITKVYEAVDPNTHRESVRAEISDPKNELRPGMLANFVIRVHAPVESIALPANGVVRESDGSMTAWVTTNRRHFVQRVIKTGLRTDGQVQILAGLQQGELAVTDGAVFLSNMLQAPPSD</sequence>
<evidence type="ECO:0000259" key="8">
    <source>
        <dbReference type="Pfam" id="PF25954"/>
    </source>
</evidence>
<feature type="domain" description="Multidrug resistance protein MdtA-like C-terminal permuted SH3" evidence="9">
    <location>
        <begin position="332"/>
        <end position="390"/>
    </location>
</feature>
<dbReference type="AlphaFoldDB" id="A0A2N9LYU6"/>
<dbReference type="Gene3D" id="2.40.420.20">
    <property type="match status" value="1"/>
</dbReference>
<dbReference type="PANTHER" id="PTHR30097">
    <property type="entry name" value="CATION EFFLUX SYSTEM PROTEIN CUSB"/>
    <property type="match status" value="1"/>
</dbReference>